<keyword evidence="2" id="KW-0472">Membrane</keyword>
<keyword evidence="5" id="KW-1185">Reference proteome</keyword>
<dbReference type="Pfam" id="PF26174">
    <property type="entry name" value="LEA-2_1"/>
    <property type="match status" value="1"/>
</dbReference>
<name>A0A3N4IA03_ASCIM</name>
<protein>
    <recommendedName>
        <fullName evidence="3">Tag1 C-terminal domain-containing protein</fullName>
    </recommendedName>
</protein>
<organism evidence="4 5">
    <name type="scientific">Ascobolus immersus RN42</name>
    <dbReference type="NCBI Taxonomy" id="1160509"/>
    <lineage>
        <taxon>Eukaryota</taxon>
        <taxon>Fungi</taxon>
        <taxon>Dikarya</taxon>
        <taxon>Ascomycota</taxon>
        <taxon>Pezizomycotina</taxon>
        <taxon>Pezizomycetes</taxon>
        <taxon>Pezizales</taxon>
        <taxon>Ascobolaceae</taxon>
        <taxon>Ascobolus</taxon>
    </lineage>
</organism>
<accession>A0A3N4IA03</accession>
<keyword evidence="2" id="KW-0812">Transmembrane</keyword>
<dbReference type="InterPro" id="IPR046368">
    <property type="entry name" value="Tag1"/>
</dbReference>
<evidence type="ECO:0000313" key="4">
    <source>
        <dbReference type="EMBL" id="RPA82915.1"/>
    </source>
</evidence>
<evidence type="ECO:0000313" key="5">
    <source>
        <dbReference type="Proteomes" id="UP000275078"/>
    </source>
</evidence>
<dbReference type="PANTHER" id="PTHR35895">
    <property type="entry name" value="CHROMOSOME 16, WHOLE GENOME SHOTGUN SEQUENCE"/>
    <property type="match status" value="1"/>
</dbReference>
<dbReference type="AlphaFoldDB" id="A0A3N4IA03"/>
<dbReference type="InterPro" id="IPR055011">
    <property type="entry name" value="Tag1_C"/>
</dbReference>
<dbReference type="Proteomes" id="UP000275078">
    <property type="component" value="Unassembled WGS sequence"/>
</dbReference>
<feature type="region of interest" description="Disordered" evidence="1">
    <location>
        <begin position="1"/>
        <end position="39"/>
    </location>
</feature>
<feature type="transmembrane region" description="Helical" evidence="2">
    <location>
        <begin position="48"/>
        <end position="72"/>
    </location>
</feature>
<proteinExistence type="predicted"/>
<evidence type="ECO:0000256" key="1">
    <source>
        <dbReference type="SAM" id="MobiDB-lite"/>
    </source>
</evidence>
<feature type="compositionally biased region" description="Polar residues" evidence="1">
    <location>
        <begin position="1"/>
        <end position="30"/>
    </location>
</feature>
<gene>
    <name evidence="4" type="ORF">BJ508DRAFT_413837</name>
</gene>
<reference evidence="4 5" key="1">
    <citation type="journal article" date="2018" name="Nat. Ecol. Evol.">
        <title>Pezizomycetes genomes reveal the molecular basis of ectomycorrhizal truffle lifestyle.</title>
        <authorList>
            <person name="Murat C."/>
            <person name="Payen T."/>
            <person name="Noel B."/>
            <person name="Kuo A."/>
            <person name="Morin E."/>
            <person name="Chen J."/>
            <person name="Kohler A."/>
            <person name="Krizsan K."/>
            <person name="Balestrini R."/>
            <person name="Da Silva C."/>
            <person name="Montanini B."/>
            <person name="Hainaut M."/>
            <person name="Levati E."/>
            <person name="Barry K.W."/>
            <person name="Belfiori B."/>
            <person name="Cichocki N."/>
            <person name="Clum A."/>
            <person name="Dockter R.B."/>
            <person name="Fauchery L."/>
            <person name="Guy J."/>
            <person name="Iotti M."/>
            <person name="Le Tacon F."/>
            <person name="Lindquist E.A."/>
            <person name="Lipzen A."/>
            <person name="Malagnac F."/>
            <person name="Mello A."/>
            <person name="Molinier V."/>
            <person name="Miyauchi S."/>
            <person name="Poulain J."/>
            <person name="Riccioni C."/>
            <person name="Rubini A."/>
            <person name="Sitrit Y."/>
            <person name="Splivallo R."/>
            <person name="Traeger S."/>
            <person name="Wang M."/>
            <person name="Zifcakova L."/>
            <person name="Wipf D."/>
            <person name="Zambonelli A."/>
            <person name="Paolocci F."/>
            <person name="Nowrousian M."/>
            <person name="Ottonello S."/>
            <person name="Baldrian P."/>
            <person name="Spatafora J.W."/>
            <person name="Henrissat B."/>
            <person name="Nagy L.G."/>
            <person name="Aury J.M."/>
            <person name="Wincker P."/>
            <person name="Grigoriev I.V."/>
            <person name="Bonfante P."/>
            <person name="Martin F.M."/>
        </authorList>
    </citation>
    <scope>NUCLEOTIDE SEQUENCE [LARGE SCALE GENOMIC DNA]</scope>
    <source>
        <strain evidence="4 5">RN42</strain>
    </source>
</reference>
<feature type="domain" description="Tag1 C-terminal" evidence="3">
    <location>
        <begin position="435"/>
        <end position="541"/>
    </location>
</feature>
<evidence type="ECO:0000256" key="2">
    <source>
        <dbReference type="SAM" id="Phobius"/>
    </source>
</evidence>
<evidence type="ECO:0000259" key="3">
    <source>
        <dbReference type="Pfam" id="PF22786"/>
    </source>
</evidence>
<dbReference type="Pfam" id="PF22786">
    <property type="entry name" value="Tag1_C"/>
    <property type="match status" value="1"/>
</dbReference>
<dbReference type="PANTHER" id="PTHR35895:SF3">
    <property type="entry name" value="PRE-RRNA PROCESSING PROTEIN"/>
    <property type="match status" value="1"/>
</dbReference>
<sequence>MSTSSTKPSRAPSPSTEQTPLLRRQTSNEAQYPDEARRAAGHQKRIQIVTWTFAALLSSASITAFILFLFYAPRIGQTYALQATQINISNISAAPSVNGIEGRATVTVTVDADRAQGKLTRSLGRLSTWIVKKVEVEPESLMISAPEFAKETIARVRIPGFVVDVRNGHETVLDIAGLVEPDSISTIHDIVERYLSGRLEDIRLEGEAKFRARTGWIGLWRQSVKQSMVIKNIPSVPKISISGLDMTEIDDKGHKAVGVSASVSMSNPYPITATAPPLLFTVSIPSCDNSTTRLARAKLSSLRITPSSPISANVLGIISDLPDSVLVPCTNSTSSPLDSFLARYMHGNSTTLHISGAPASESIAFGVPPWIAEFLSTITIPIPFPGHATDSLIKRFTLTNVDLELPSPLADPSSPNSRPRLTALVQALIQLPEEMNFPIDVRRARADADVFHQGEKWGEIHIDEWVPARSRTTWEGVEVEADVERTPVYITNGRVFRGVVKDMLLNGGVELGISARVDVGMETAMGEVVVRDVEAEGMIEV</sequence>
<dbReference type="EMBL" id="ML119668">
    <property type="protein sequence ID" value="RPA82915.1"/>
    <property type="molecule type" value="Genomic_DNA"/>
</dbReference>
<dbReference type="OrthoDB" id="5596576at2759"/>
<keyword evidence="2" id="KW-1133">Transmembrane helix</keyword>
<dbReference type="GO" id="GO:0000329">
    <property type="term" value="C:fungal-type vacuole membrane"/>
    <property type="evidence" value="ECO:0007669"/>
    <property type="project" value="InterPro"/>
</dbReference>